<dbReference type="EMBL" id="UINC01001330">
    <property type="protein sequence ID" value="SUZ77823.1"/>
    <property type="molecule type" value="Genomic_DNA"/>
</dbReference>
<gene>
    <name evidence="1" type="ORF">METZ01_LOCUS30677</name>
</gene>
<proteinExistence type="predicted"/>
<evidence type="ECO:0000313" key="1">
    <source>
        <dbReference type="EMBL" id="SUZ77823.1"/>
    </source>
</evidence>
<reference evidence="1" key="1">
    <citation type="submission" date="2018-05" db="EMBL/GenBank/DDBJ databases">
        <authorList>
            <person name="Lanie J.A."/>
            <person name="Ng W.-L."/>
            <person name="Kazmierczak K.M."/>
            <person name="Andrzejewski T.M."/>
            <person name="Davidsen T.M."/>
            <person name="Wayne K.J."/>
            <person name="Tettelin H."/>
            <person name="Glass J.I."/>
            <person name="Rusch D."/>
            <person name="Podicherti R."/>
            <person name="Tsui H.-C.T."/>
            <person name="Winkler M.E."/>
        </authorList>
    </citation>
    <scope>NUCLEOTIDE SEQUENCE</scope>
</reference>
<protein>
    <recommendedName>
        <fullName evidence="2">Alpha-L-rhamnosidase six-hairpin glycosidase domain-containing protein</fullName>
    </recommendedName>
</protein>
<organism evidence="1">
    <name type="scientific">marine metagenome</name>
    <dbReference type="NCBI Taxonomy" id="408172"/>
    <lineage>
        <taxon>unclassified sequences</taxon>
        <taxon>metagenomes</taxon>
        <taxon>ecological metagenomes</taxon>
    </lineage>
</organism>
<dbReference type="InterPro" id="IPR012341">
    <property type="entry name" value="6hp_glycosidase-like_sf"/>
</dbReference>
<accession>A0A381QJM4</accession>
<name>A0A381QJM4_9ZZZZ</name>
<dbReference type="AlphaFoldDB" id="A0A381QJM4"/>
<evidence type="ECO:0008006" key="2">
    <source>
        <dbReference type="Google" id="ProtNLM"/>
    </source>
</evidence>
<dbReference type="GO" id="GO:0005975">
    <property type="term" value="P:carbohydrate metabolic process"/>
    <property type="evidence" value="ECO:0007669"/>
    <property type="project" value="InterPro"/>
</dbReference>
<sequence>MPSSFLRTGEPAFDELFDTVRSFLEQDVMELVVDGRRVSGFRTPDASSIWIRDHCDMLRMGRYFHADATSIVEHFAETQSTSGRIFDYVTTYPEKLPCERENWTKYVRVPVEADVEYRFVKAAWLAWQACGDDDWIYRHLPVMERALRYIMSHPWYWDEQLNLVKRAYTIDTWDFAYTAGRHEWLQFQIDEHTFWGIMHGDNSGYYEAFRILAGLYTHFGDSERAAYWTEQAHGLKVRANEICWNGKFYTHFVKRTPVGIAGVDEAAQLSLSNPMDINRGLTEQAQAVSIIEEYQRRRKTSPAFAEWFSIDPPFPDGVFGDEKLVAGAYVNGGIMPLVGGELARAAFETGFESYGVDILKRYWALIGERQATYLWYFPDGTPASVEASTSPEAQPTDGWGSSAMLYALVEGLIGLVDEGKGFDKLLLAPRWAVTGVRTVEVQLGYAASGATVGYVYRAEEESLHLELSAPSSSVHLHILLPVGRVAVGVTVDHSHVPYRNTQVRSSGYVDIDLDIDSRASLTIELSVGPEVS</sequence>
<dbReference type="SUPFAM" id="SSF48208">
    <property type="entry name" value="Six-hairpin glycosidases"/>
    <property type="match status" value="1"/>
</dbReference>
<dbReference type="InterPro" id="IPR008928">
    <property type="entry name" value="6-hairpin_glycosidase_sf"/>
</dbReference>
<dbReference type="Gene3D" id="1.50.10.10">
    <property type="match status" value="1"/>
</dbReference>